<keyword evidence="2" id="KW-0813">Transport</keyword>
<dbReference type="AlphaFoldDB" id="A0A9P4KFE1"/>
<feature type="transmembrane region" description="Helical" evidence="6">
    <location>
        <begin position="181"/>
        <end position="201"/>
    </location>
</feature>
<evidence type="ECO:0000256" key="6">
    <source>
        <dbReference type="SAM" id="Phobius"/>
    </source>
</evidence>
<evidence type="ECO:0000256" key="2">
    <source>
        <dbReference type="ARBA" id="ARBA00022448"/>
    </source>
</evidence>
<dbReference type="Gene3D" id="1.20.1740.10">
    <property type="entry name" value="Amino acid/polyamine transporter I"/>
    <property type="match status" value="1"/>
</dbReference>
<dbReference type="PIRSF" id="PIRSF006060">
    <property type="entry name" value="AA_transporter"/>
    <property type="match status" value="1"/>
</dbReference>
<evidence type="ECO:0000256" key="5">
    <source>
        <dbReference type="ARBA" id="ARBA00023136"/>
    </source>
</evidence>
<organism evidence="7 8">
    <name type="scientific">Lojkania enalia</name>
    <dbReference type="NCBI Taxonomy" id="147567"/>
    <lineage>
        <taxon>Eukaryota</taxon>
        <taxon>Fungi</taxon>
        <taxon>Dikarya</taxon>
        <taxon>Ascomycota</taxon>
        <taxon>Pezizomycotina</taxon>
        <taxon>Dothideomycetes</taxon>
        <taxon>Pleosporomycetidae</taxon>
        <taxon>Pleosporales</taxon>
        <taxon>Pleosporales incertae sedis</taxon>
        <taxon>Lojkania</taxon>
    </lineage>
</organism>
<keyword evidence="5 6" id="KW-0472">Membrane</keyword>
<feature type="transmembrane region" description="Helical" evidence="6">
    <location>
        <begin position="222"/>
        <end position="239"/>
    </location>
</feature>
<evidence type="ECO:0000256" key="4">
    <source>
        <dbReference type="ARBA" id="ARBA00022989"/>
    </source>
</evidence>
<comment type="subcellular location">
    <subcellularLocation>
        <location evidence="1">Membrane</location>
        <topology evidence="1">Multi-pass membrane protein</topology>
    </subcellularLocation>
</comment>
<name>A0A9P4KFE1_9PLEO</name>
<evidence type="ECO:0000256" key="1">
    <source>
        <dbReference type="ARBA" id="ARBA00004141"/>
    </source>
</evidence>
<dbReference type="InterPro" id="IPR002293">
    <property type="entry name" value="AA/rel_permease1"/>
</dbReference>
<dbReference type="OrthoDB" id="3257095at2759"/>
<feature type="transmembrane region" description="Helical" evidence="6">
    <location>
        <begin position="23"/>
        <end position="40"/>
    </location>
</feature>
<keyword evidence="4 6" id="KW-1133">Transmembrane helix</keyword>
<feature type="transmembrane region" description="Helical" evidence="6">
    <location>
        <begin position="116"/>
        <end position="139"/>
    </location>
</feature>
<dbReference type="GO" id="GO:0016020">
    <property type="term" value="C:membrane"/>
    <property type="evidence" value="ECO:0007669"/>
    <property type="project" value="UniProtKB-SubCell"/>
</dbReference>
<feature type="transmembrane region" description="Helical" evidence="6">
    <location>
        <begin position="392"/>
        <end position="413"/>
    </location>
</feature>
<dbReference type="Proteomes" id="UP000800093">
    <property type="component" value="Unassembled WGS sequence"/>
</dbReference>
<protein>
    <submittedName>
        <fullName evidence="7">Amino acid transporter-like protein</fullName>
    </submittedName>
</protein>
<evidence type="ECO:0000313" key="8">
    <source>
        <dbReference type="Proteomes" id="UP000800093"/>
    </source>
</evidence>
<dbReference type="EMBL" id="ML986595">
    <property type="protein sequence ID" value="KAF2266927.1"/>
    <property type="molecule type" value="Genomic_DNA"/>
</dbReference>
<feature type="transmembrane region" description="Helical" evidence="6">
    <location>
        <begin position="433"/>
        <end position="453"/>
    </location>
</feature>
<reference evidence="8" key="1">
    <citation type="journal article" date="2020" name="Stud. Mycol.">
        <title>101 Dothideomycetes genomes: A test case for predicting lifestyles and emergence of pathogens.</title>
        <authorList>
            <person name="Haridas S."/>
            <person name="Albert R."/>
            <person name="Binder M."/>
            <person name="Bloem J."/>
            <person name="LaButti K."/>
            <person name="Salamov A."/>
            <person name="Andreopoulos B."/>
            <person name="Baker S."/>
            <person name="Barry K."/>
            <person name="Bills G."/>
            <person name="Bluhm B."/>
            <person name="Cannon C."/>
            <person name="Castanera R."/>
            <person name="Culley D."/>
            <person name="Daum C."/>
            <person name="Ezra D."/>
            <person name="Gonzalez J."/>
            <person name="Henrissat B."/>
            <person name="Kuo A."/>
            <person name="Liang C."/>
            <person name="Lipzen A."/>
            <person name="Lutzoni F."/>
            <person name="Magnuson J."/>
            <person name="Mondo S."/>
            <person name="Nolan M."/>
            <person name="Ohm R."/>
            <person name="Pangilinan J."/>
            <person name="Park H.-J."/>
            <person name="Ramirez L."/>
            <person name="Alfaro M."/>
            <person name="Sun H."/>
            <person name="Tritt A."/>
            <person name="Yoshinaga Y."/>
            <person name="Zwiers L.-H."/>
            <person name="Turgeon B."/>
            <person name="Goodwin S."/>
            <person name="Spatafora J."/>
            <person name="Crous P."/>
            <person name="Grigoriev I."/>
        </authorList>
    </citation>
    <scope>NUCLEOTIDE SEQUENCE [LARGE SCALE GENOMIC DNA]</scope>
    <source>
        <strain evidence="8">CBS 304.66</strain>
    </source>
</reference>
<dbReference type="PANTHER" id="PTHR45649:SF1">
    <property type="entry name" value="TRANSPORTER, PUTATIVE (EUROFUNG)-RELATED"/>
    <property type="match status" value="1"/>
</dbReference>
<keyword evidence="8" id="KW-1185">Reference proteome</keyword>
<dbReference type="Pfam" id="PF13520">
    <property type="entry name" value="AA_permease_2"/>
    <property type="match status" value="1"/>
</dbReference>
<proteinExistence type="predicted"/>
<evidence type="ECO:0000313" key="7">
    <source>
        <dbReference type="EMBL" id="KAF2266927.1"/>
    </source>
</evidence>
<sequence>MSSKPGDEANIARFGKKQQFKRNFNLLSVLGLSTALMLSWEGVLLGIQPSLFNGGPSGMITAYPIVFVGVLSQTVVMAEMASMIPLSGGQFNWVAILAPPRLANFLSYITGWVSTIAWQAGFAVSAYLVANLTLAIALTQHPEYALEYKNWHALLVIYAIVLVGVIVNTYLGVIFPALESMVFIVHIIGYFIILIVLAYLAPKQPASFVFENFFNGGEFSTMGQSVLAGAVPIMLGFAGSDAGSHIAEEIKNAPKVIPLAMIINIVGFFLLGYSMIILTLFSTSIEEVFNLGAEFSFPIIPIFIKVTNSLPATVALISMIIFIGLCGTWGLQATASRMLWAFAREGGVPGSRFISKIDERTKLPFFATAVTSFIAMILNLIGLFSITAFSAFAGLTVAGFYSAFIISAFLMLWRRLVTPAGNIPWGWFRLGPLGVPITIFALAYSIVGIVFSFWPSVAAVDVQTFNWAVVVYLGTLILASVRWIVTAKGRYSGPRIEIAGAEPWIELFDRRGPD</sequence>
<comment type="caution">
    <text evidence="7">The sequence shown here is derived from an EMBL/GenBank/DDBJ whole genome shotgun (WGS) entry which is preliminary data.</text>
</comment>
<keyword evidence="3 6" id="KW-0812">Transmembrane</keyword>
<feature type="transmembrane region" description="Helical" evidence="6">
    <location>
        <begin position="363"/>
        <end position="386"/>
    </location>
</feature>
<feature type="transmembrane region" description="Helical" evidence="6">
    <location>
        <begin position="465"/>
        <end position="485"/>
    </location>
</feature>
<gene>
    <name evidence="7" type="ORF">CC78DRAFT_552272</name>
</gene>
<accession>A0A9P4KFE1</accession>
<evidence type="ECO:0000256" key="3">
    <source>
        <dbReference type="ARBA" id="ARBA00022692"/>
    </source>
</evidence>
<feature type="transmembrane region" description="Helical" evidence="6">
    <location>
        <begin position="259"/>
        <end position="281"/>
    </location>
</feature>
<dbReference type="GO" id="GO:0022857">
    <property type="term" value="F:transmembrane transporter activity"/>
    <property type="evidence" value="ECO:0007669"/>
    <property type="project" value="InterPro"/>
</dbReference>
<feature type="transmembrane region" description="Helical" evidence="6">
    <location>
        <begin position="151"/>
        <end position="175"/>
    </location>
</feature>
<feature type="transmembrane region" description="Helical" evidence="6">
    <location>
        <begin position="60"/>
        <end position="78"/>
    </location>
</feature>
<feature type="transmembrane region" description="Helical" evidence="6">
    <location>
        <begin position="310"/>
        <end position="331"/>
    </location>
</feature>
<dbReference type="PANTHER" id="PTHR45649">
    <property type="entry name" value="AMINO-ACID PERMEASE BAT1"/>
    <property type="match status" value="1"/>
</dbReference>